<evidence type="ECO:0000313" key="2">
    <source>
        <dbReference type="EMBL" id="QHT77897.1"/>
    </source>
</evidence>
<evidence type="ECO:0000259" key="1">
    <source>
        <dbReference type="Pfam" id="PF00535"/>
    </source>
</evidence>
<dbReference type="PROSITE" id="PS50005">
    <property type="entry name" value="TPR"/>
    <property type="match status" value="1"/>
</dbReference>
<dbReference type="InterPro" id="IPR029044">
    <property type="entry name" value="Nucleotide-diphossugar_trans"/>
</dbReference>
<dbReference type="EMBL" id="MN739922">
    <property type="protein sequence ID" value="QHT77897.1"/>
    <property type="molecule type" value="Genomic_DNA"/>
</dbReference>
<dbReference type="AlphaFoldDB" id="A0A6C0HBZ5"/>
<dbReference type="Gene3D" id="1.25.40.10">
    <property type="entry name" value="Tetratricopeptide repeat domain"/>
    <property type="match status" value="1"/>
</dbReference>
<dbReference type="Gene3D" id="3.90.550.10">
    <property type="entry name" value="Spore Coat Polysaccharide Biosynthesis Protein SpsA, Chain A"/>
    <property type="match status" value="1"/>
</dbReference>
<dbReference type="InterPro" id="IPR019734">
    <property type="entry name" value="TPR_rpt"/>
</dbReference>
<name>A0A6C0HBZ5_9ZZZZ</name>
<sequence>MPKICLNMIVKNESKIIERLLSSVLPLIDSYCICDTGSTDNTVQLINDFFRNRDISGKIVVEPFKDFGYNRTFALQQCIGMPDADYLLLLDADMILEIPEDFSPAQFKENLKYEVYHLFQGSRSFFYKNVRLIKNIAGMSYWGVTHEYLKPPENAVYFTVPMNQLFINDVGDGGSKTEKFIRDIRLLKKGLEENPDNDRYTFYLGNSYKDAEQYEDAIETYKKRIKIGGWQEEVWHSYYSIGKCYKEIGNMKKAVQYWLDGYAYYPHRIENLYEIIHYYRIIGHNTLAYTYFCLANYERERKRDYDNLFLQKDIYDYKLDYELSIIGFYCNWENFDMKKVCMRLLENPRVDEYITKNVMTNYKYYTPSIIQHKEPFTVVEKLFKTVGNLCAIDKENFVSSTPSICWNGNTCQLLLNTRFVNYKINEKGEYINQEKIQTINVISLVRIMGSEWEITNEYILSYNEQYDDVYVGLEDVRLFSYDEAIYYTANRGLPNGNMVVEHGEIDIYEKKTVNPRLMKIENQQKIEKNWVLFTAKDESLKMIYHWYPLTIGDVKPNKNGVSSELVITNTIETPAFFKHLRGSTHGITIGDEIWFICHLVSYDERRYYYHCFVVLDSETFQVKKYSSLFTFQKQPVEYTLGMVYIHDYKELVIGYSVLDKETKYMAISMKHVEDLF</sequence>
<accession>A0A6C0HBZ5</accession>
<dbReference type="InterPro" id="IPR011990">
    <property type="entry name" value="TPR-like_helical_dom_sf"/>
</dbReference>
<dbReference type="SUPFAM" id="SSF53448">
    <property type="entry name" value="Nucleotide-diphospho-sugar transferases"/>
    <property type="match status" value="1"/>
</dbReference>
<feature type="domain" description="Glycosyltransferase 2-like" evidence="1">
    <location>
        <begin position="8"/>
        <end position="96"/>
    </location>
</feature>
<dbReference type="InterPro" id="IPR001173">
    <property type="entry name" value="Glyco_trans_2-like"/>
</dbReference>
<protein>
    <recommendedName>
        <fullName evidence="1">Glycosyltransferase 2-like domain-containing protein</fullName>
    </recommendedName>
</protein>
<dbReference type="PANTHER" id="PTHR43630:SF2">
    <property type="entry name" value="GLYCOSYLTRANSFERASE"/>
    <property type="match status" value="1"/>
</dbReference>
<dbReference type="PANTHER" id="PTHR43630">
    <property type="entry name" value="POLY-BETA-1,6-N-ACETYL-D-GLUCOSAMINE SYNTHASE"/>
    <property type="match status" value="1"/>
</dbReference>
<dbReference type="Pfam" id="PF00535">
    <property type="entry name" value="Glycos_transf_2"/>
    <property type="match status" value="1"/>
</dbReference>
<reference evidence="2" key="1">
    <citation type="journal article" date="2020" name="Nature">
        <title>Giant virus diversity and host interactions through global metagenomics.</title>
        <authorList>
            <person name="Schulz F."/>
            <person name="Roux S."/>
            <person name="Paez-Espino D."/>
            <person name="Jungbluth S."/>
            <person name="Walsh D.A."/>
            <person name="Denef V.J."/>
            <person name="McMahon K.D."/>
            <person name="Konstantinidis K.T."/>
            <person name="Eloe-Fadrosh E.A."/>
            <person name="Kyrpides N.C."/>
            <person name="Woyke T."/>
        </authorList>
    </citation>
    <scope>NUCLEOTIDE SEQUENCE</scope>
    <source>
        <strain evidence="2">GVMAG-M-3300023179-90</strain>
    </source>
</reference>
<dbReference type="SUPFAM" id="SSF48452">
    <property type="entry name" value="TPR-like"/>
    <property type="match status" value="1"/>
</dbReference>
<organism evidence="2">
    <name type="scientific">viral metagenome</name>
    <dbReference type="NCBI Taxonomy" id="1070528"/>
    <lineage>
        <taxon>unclassified sequences</taxon>
        <taxon>metagenomes</taxon>
        <taxon>organismal metagenomes</taxon>
    </lineage>
</organism>
<proteinExistence type="predicted"/>